<dbReference type="PANTHER" id="PTHR43726:SF1">
    <property type="entry name" value="BIOTIN SYNTHASE"/>
    <property type="match status" value="1"/>
</dbReference>
<keyword evidence="5 7" id="KW-0411">Iron-sulfur</keyword>
<dbReference type="InterPro" id="IPR034422">
    <property type="entry name" value="HydE/PylB-like"/>
</dbReference>
<dbReference type="SFLD" id="SFLDS00029">
    <property type="entry name" value="Radical_SAM"/>
    <property type="match status" value="1"/>
</dbReference>
<evidence type="ECO:0000256" key="3">
    <source>
        <dbReference type="ARBA" id="ARBA00022723"/>
    </source>
</evidence>
<keyword evidence="3" id="KW-0479">Metal-binding</keyword>
<feature type="binding site" evidence="7">
    <location>
        <position position="69"/>
    </location>
    <ligand>
        <name>[4Fe-4S] cluster</name>
        <dbReference type="ChEBI" id="CHEBI:49883"/>
        <note>4Fe-4S-S-AdoMet</note>
    </ligand>
</feature>
<dbReference type="CDD" id="cd01335">
    <property type="entry name" value="Radical_SAM"/>
    <property type="match status" value="1"/>
</dbReference>
<proteinExistence type="predicted"/>
<dbReference type="InterPro" id="IPR007197">
    <property type="entry name" value="rSAM"/>
</dbReference>
<dbReference type="SMART" id="SM00729">
    <property type="entry name" value="Elp3"/>
    <property type="match status" value="1"/>
</dbReference>
<dbReference type="InterPro" id="IPR013785">
    <property type="entry name" value="Aldolase_TIM"/>
</dbReference>
<sequence length="348" mass="39678">MKTVIDKLCDNQSLNREEFEYLLDNIDDKSLEYLREKADEVRIREYGRSVYTRGIIEFTNYCKQNCVYCGIRHDNKKADRYRLSAEEILDCCDAGYKLGYRTFVLQGGEDPYYTDEKIIEVIRAIKKALPDCALTLSLGEKSFNSLKQYYEAGADRYLLRHETAALVLYKKYHPNMSLESRKQCLWNLKKIGYQVGAGFLVGLPKQTTKDYVEDLMFLKKLQPEMIGIGPFIAHDNTPLEGEVNGSVRQVVTLLAIVRLMLPKVLLPATTALGSVDPIGREQGIRFGANVVMPNLSPTNVRAKYALYNGKICVSDEAAQCRKHIEGKVSDIGYSLDMSRGDHKNWRRL</sequence>
<evidence type="ECO:0000313" key="10">
    <source>
        <dbReference type="EMBL" id="XCI28423.1"/>
    </source>
</evidence>
<dbReference type="GO" id="GO:0016740">
    <property type="term" value="F:transferase activity"/>
    <property type="evidence" value="ECO:0007669"/>
    <property type="project" value="TreeGrafter"/>
</dbReference>
<dbReference type="PROSITE" id="PS51918">
    <property type="entry name" value="RADICAL_SAM"/>
    <property type="match status" value="1"/>
</dbReference>
<dbReference type="GO" id="GO:0044272">
    <property type="term" value="P:sulfur compound biosynthetic process"/>
    <property type="evidence" value="ECO:0007669"/>
    <property type="project" value="UniProtKB-ARBA"/>
</dbReference>
<dbReference type="RefSeq" id="WP_353892979.1">
    <property type="nucleotide sequence ID" value="NZ_CP159485.1"/>
</dbReference>
<comment type="cofactor">
    <cofactor evidence="7">
        <name>[4Fe-4S] cluster</name>
        <dbReference type="ChEBI" id="CHEBI:49883"/>
    </cofactor>
    <text evidence="7">Binds 1 [4Fe-4S] cluster. The cluster is coordinated with 3 cysteines and an exchangeable S-adenosyl-L-methionine.</text>
</comment>
<feature type="binding site" evidence="7">
    <location>
        <position position="62"/>
    </location>
    <ligand>
        <name>[4Fe-4S] cluster</name>
        <dbReference type="ChEBI" id="CHEBI:49883"/>
        <note>4Fe-4S-S-AdoMet</note>
    </ligand>
</feature>
<dbReference type="PIRSF" id="PIRSF004762">
    <property type="entry name" value="CHP00423"/>
    <property type="match status" value="1"/>
</dbReference>
<feature type="domain" description="Radical SAM core" evidence="9">
    <location>
        <begin position="48"/>
        <end position="269"/>
    </location>
</feature>
<comment type="cofactor">
    <cofactor evidence="6">
        <name>[2Fe-2S] cluster</name>
        <dbReference type="ChEBI" id="CHEBI:190135"/>
    </cofactor>
</comment>
<feature type="binding site" evidence="7">
    <location>
        <position position="66"/>
    </location>
    <ligand>
        <name>[4Fe-4S] cluster</name>
        <dbReference type="ChEBI" id="CHEBI:49883"/>
        <note>4Fe-4S-S-AdoMet</note>
    </ligand>
</feature>
<dbReference type="Pfam" id="PF04055">
    <property type="entry name" value="Radical_SAM"/>
    <property type="match status" value="1"/>
</dbReference>
<evidence type="ECO:0000256" key="1">
    <source>
        <dbReference type="ARBA" id="ARBA00022485"/>
    </source>
</evidence>
<dbReference type="EMBL" id="CP159485">
    <property type="protein sequence ID" value="XCI28423.1"/>
    <property type="molecule type" value="Genomic_DNA"/>
</dbReference>
<protein>
    <submittedName>
        <fullName evidence="10">[FeFe] hydrogenase H-cluster radical SAM maturase HydE</fullName>
    </submittedName>
</protein>
<dbReference type="InterPro" id="IPR010722">
    <property type="entry name" value="BATS_dom"/>
</dbReference>
<dbReference type="AlphaFoldDB" id="A0AAU8HT77"/>
<dbReference type="GO" id="GO:0051539">
    <property type="term" value="F:4 iron, 4 sulfur cluster binding"/>
    <property type="evidence" value="ECO:0007669"/>
    <property type="project" value="UniProtKB-KW"/>
</dbReference>
<dbReference type="SUPFAM" id="SSF102114">
    <property type="entry name" value="Radical SAM enzymes"/>
    <property type="match status" value="1"/>
</dbReference>
<dbReference type="InterPro" id="IPR006638">
    <property type="entry name" value="Elp3/MiaA/NifB-like_rSAM"/>
</dbReference>
<dbReference type="SFLD" id="SFLDG01280">
    <property type="entry name" value="HydE/PylB-like"/>
    <property type="match status" value="1"/>
</dbReference>
<dbReference type="SFLD" id="SFLDG01060">
    <property type="entry name" value="BATS_domain_containing"/>
    <property type="match status" value="1"/>
</dbReference>
<keyword evidence="4 7" id="KW-0408">Iron</keyword>
<feature type="binding site" evidence="8">
    <location>
        <position position="137"/>
    </location>
    <ligand>
        <name>(3R)-3-methyl-D-ornithine</name>
        <dbReference type="ChEBI" id="CHEBI:64642"/>
    </ligand>
</feature>
<dbReference type="SMART" id="SM00876">
    <property type="entry name" value="BATS"/>
    <property type="match status" value="1"/>
</dbReference>
<evidence type="ECO:0000256" key="2">
    <source>
        <dbReference type="ARBA" id="ARBA00022691"/>
    </source>
</evidence>
<organism evidence="10">
    <name type="scientific">Proteinivorax hydrogeniformans</name>
    <dbReference type="NCBI Taxonomy" id="1826727"/>
    <lineage>
        <taxon>Bacteria</taxon>
        <taxon>Bacillati</taxon>
        <taxon>Bacillota</taxon>
        <taxon>Clostridia</taxon>
        <taxon>Eubacteriales</taxon>
        <taxon>Proteinivoracaceae</taxon>
        <taxon>Proteinivorax</taxon>
    </lineage>
</organism>
<dbReference type="GO" id="GO:0046872">
    <property type="term" value="F:metal ion binding"/>
    <property type="evidence" value="ECO:0007669"/>
    <property type="project" value="UniProtKB-KW"/>
</dbReference>
<reference evidence="10" key="1">
    <citation type="journal article" date="2018" name="Antonie Van Leeuwenhoek">
        <title>Proteinivorax hydrogeniformans sp. nov., an anaerobic, haloalkaliphilic bacterium fermenting proteinaceous compounds with high hydrogen production.</title>
        <authorList>
            <person name="Boltyanskaya Y."/>
            <person name="Detkova E."/>
            <person name="Pimenov N."/>
            <person name="Kevbrin V."/>
        </authorList>
    </citation>
    <scope>NUCLEOTIDE SEQUENCE</scope>
    <source>
        <strain evidence="10">Z-710</strain>
    </source>
</reference>
<dbReference type="Gene3D" id="3.20.20.70">
    <property type="entry name" value="Aldolase class I"/>
    <property type="match status" value="1"/>
</dbReference>
<gene>
    <name evidence="10" type="primary">hydE</name>
    <name evidence="10" type="ORF">PRVXH_002382</name>
</gene>
<dbReference type="SFLD" id="SFLDF00348">
    <property type="entry name" value="FeFe_hydrogenase_maturase_(Hyd"/>
    <property type="match status" value="1"/>
</dbReference>
<evidence type="ECO:0000259" key="9">
    <source>
        <dbReference type="PROSITE" id="PS51918"/>
    </source>
</evidence>
<name>A0AAU8HT77_9FIRM</name>
<evidence type="ECO:0000256" key="6">
    <source>
        <dbReference type="ARBA" id="ARBA00034078"/>
    </source>
</evidence>
<feature type="binding site" evidence="8">
    <location>
        <position position="162"/>
    </location>
    <ligand>
        <name>S-adenosyl-L-methionine</name>
        <dbReference type="ChEBI" id="CHEBI:59789"/>
    </ligand>
</feature>
<dbReference type="NCBIfam" id="TIGR03956">
    <property type="entry name" value="rSAM_HydE"/>
    <property type="match status" value="1"/>
</dbReference>
<dbReference type="PANTHER" id="PTHR43726">
    <property type="entry name" value="3-METHYLORNITHINE SYNTHASE"/>
    <property type="match status" value="1"/>
</dbReference>
<dbReference type="GO" id="GO:0042364">
    <property type="term" value="P:water-soluble vitamin biosynthetic process"/>
    <property type="evidence" value="ECO:0007669"/>
    <property type="project" value="UniProtKB-ARBA"/>
</dbReference>
<reference evidence="10" key="2">
    <citation type="submission" date="2024-06" db="EMBL/GenBank/DDBJ databases">
        <authorList>
            <person name="Petrova K.O."/>
            <person name="Toshchakov S.V."/>
            <person name="Boltjanskaja Y.V."/>
            <person name="Kevbrin V.V."/>
        </authorList>
    </citation>
    <scope>NUCLEOTIDE SEQUENCE</scope>
    <source>
        <strain evidence="10">Z-710</strain>
    </source>
</reference>
<evidence type="ECO:0000256" key="4">
    <source>
        <dbReference type="ARBA" id="ARBA00023004"/>
    </source>
</evidence>
<evidence type="ECO:0000256" key="5">
    <source>
        <dbReference type="ARBA" id="ARBA00023014"/>
    </source>
</evidence>
<dbReference type="InterPro" id="IPR024021">
    <property type="entry name" value="FeFe-hyd_HydE_rSAM"/>
</dbReference>
<evidence type="ECO:0000256" key="8">
    <source>
        <dbReference type="PIRSR" id="PIRSR004762-2"/>
    </source>
</evidence>
<dbReference type="InterPro" id="IPR058240">
    <property type="entry name" value="rSAM_sf"/>
</dbReference>
<evidence type="ECO:0000256" key="7">
    <source>
        <dbReference type="PIRSR" id="PIRSR004762-1"/>
    </source>
</evidence>
<accession>A0AAU8HT77</accession>
<keyword evidence="2 7" id="KW-0949">S-adenosyl-L-methionine</keyword>
<feature type="binding site" evidence="8">
    <location>
        <position position="181"/>
    </location>
    <ligand>
        <name>S-adenosyl-L-methionine</name>
        <dbReference type="ChEBI" id="CHEBI:59789"/>
    </ligand>
</feature>
<keyword evidence="1 7" id="KW-0004">4Fe-4S</keyword>